<feature type="repeat" description="ANK" evidence="2">
    <location>
        <begin position="574"/>
        <end position="606"/>
    </location>
</feature>
<feature type="repeat" description="ANK" evidence="2">
    <location>
        <begin position="673"/>
        <end position="705"/>
    </location>
</feature>
<dbReference type="InterPro" id="IPR002110">
    <property type="entry name" value="Ankyrin_rpt"/>
</dbReference>
<dbReference type="InterPro" id="IPR036770">
    <property type="entry name" value="Ankyrin_rpt-contain_sf"/>
</dbReference>
<evidence type="ECO:0000256" key="2">
    <source>
        <dbReference type="PROSITE-ProRule" id="PRU00023"/>
    </source>
</evidence>
<keyword evidence="1" id="KW-0677">Repeat</keyword>
<organism evidence="3 4">
    <name type="scientific">Legionella anisa</name>
    <dbReference type="NCBI Taxonomy" id="28082"/>
    <lineage>
        <taxon>Bacteria</taxon>
        <taxon>Pseudomonadati</taxon>
        <taxon>Pseudomonadota</taxon>
        <taxon>Gammaproteobacteria</taxon>
        <taxon>Legionellales</taxon>
        <taxon>Legionellaceae</taxon>
        <taxon>Legionella</taxon>
    </lineage>
</organism>
<gene>
    <name evidence="3" type="ORF">A6J39_016100</name>
</gene>
<feature type="repeat" description="ANK" evidence="2">
    <location>
        <begin position="504"/>
        <end position="536"/>
    </location>
</feature>
<sequence>MEADIMRKKLENNTVKEKSVELPKVNYLWVGPPKIDLSGANKLGSDVEDVIDVSQRATNTICYYCLDEHVQHYHDLFKKNGCNVEVKSIDKYIANMQKHEDFYIREKADKMVEVRKELLTEPRNRIIDKVTFKDAFALFLLATEGGYTLDAGIKLAEGITNFTFPAEDNFKAPVAAEYECWMLYASPHKLEQSRIVLDSYLSRWDHAQKIIREKVSDIDRISRFHGQITFLMIDSIKCGLKSIQNNNLDKWRFQFDKTNTSLAKVSGFPIIKIYRNTHKPYVEIKEILLKNITEYLKQPHGNQKNRNKLVANVAKELETLRNTGLDNYRKMMELNSKLHKVFEALEEIDMCAEKLPKDNVKIDHHTNKAYLQLNNFLQGKAKSPVENPQLIIDNFRKKISKISPEIKSQLDGILLAKAHEDLANRRAEAIDHTDERGMTLIHLNVLSGKPEMVTALLQRNANPNIQDNEGKTALHHAVISGRRDLVVTLLPKKNGANPNIADNNGMAPLHHAVQLKRHNIVNSLLKRHAIPDMPDKQGLTPLHHAINSGDIKLVNAIIDTLVKKGLSVDTPDKNGLSPLAYAVQKGHTEMIEALLKNGANPDVEDKNNMTLFHHAVKSNHPDLIQSLVAFGANPNKTGKGMSPLHYAVFFGTYAAVNALLDVGANLNIPNKDNNKTPLHLAVCQGKKEVVELLLSKGAKTDIVDTSNKTPLDYANARGFTAIAEVLTKFQEEQKTAISVVPEPVKSQNQITVVQSQLGLFDHSREKVSPTVVTEKVSMDIF</sequence>
<accession>A0AAX0WW25</accession>
<feature type="repeat" description="ANK" evidence="2">
    <location>
        <begin position="639"/>
        <end position="671"/>
    </location>
</feature>
<feature type="repeat" description="ANK" evidence="2">
    <location>
        <begin position="537"/>
        <end position="573"/>
    </location>
</feature>
<feature type="repeat" description="ANK" evidence="2">
    <location>
        <begin position="469"/>
        <end position="503"/>
    </location>
</feature>
<feature type="repeat" description="ANK" evidence="2">
    <location>
        <begin position="607"/>
        <end position="639"/>
    </location>
</feature>
<dbReference type="AlphaFoldDB" id="A0AAX0WW25"/>
<reference evidence="3" key="1">
    <citation type="submission" date="2017-12" db="EMBL/GenBank/DDBJ databases">
        <title>FDA dAtabase for Regulatory Grade micrObial Sequences (FDA-ARGOS): Supporting development and validation of Infectious Disease Dx tests.</title>
        <authorList>
            <person name="Kerrigan L."/>
            <person name="Tallon L.J."/>
            <person name="Sadzewicz L."/>
            <person name="Sengamalay N."/>
            <person name="Ott S."/>
            <person name="Godinez A."/>
            <person name="Nagaraj S."/>
            <person name="Vavikolanu K."/>
            <person name="Vyas G."/>
            <person name="Nadendla S."/>
            <person name="Aluvathingal J."/>
            <person name="Sichtig H."/>
        </authorList>
    </citation>
    <scope>NUCLEOTIDE SEQUENCE [LARGE SCALE GENOMIC DNA]</scope>
    <source>
        <strain evidence="3">FDAARGOS_200</strain>
    </source>
</reference>
<dbReference type="Pfam" id="PF12796">
    <property type="entry name" value="Ank_2"/>
    <property type="match status" value="3"/>
</dbReference>
<name>A0AAX0WW25_9GAMM</name>
<dbReference type="PANTHER" id="PTHR24161:SF85">
    <property type="entry name" value="PALMITOYLTRANSFERASE HIP14"/>
    <property type="match status" value="1"/>
</dbReference>
<keyword evidence="2" id="KW-0040">ANK repeat</keyword>
<dbReference type="Proteomes" id="UP000192511">
    <property type="component" value="Unassembled WGS sequence"/>
</dbReference>
<dbReference type="Pfam" id="PF13606">
    <property type="entry name" value="Ank_3"/>
    <property type="match status" value="1"/>
</dbReference>
<dbReference type="PROSITE" id="PS50297">
    <property type="entry name" value="ANK_REP_REGION"/>
    <property type="match status" value="7"/>
</dbReference>
<feature type="repeat" description="ANK" evidence="2">
    <location>
        <begin position="436"/>
        <end position="468"/>
    </location>
</feature>
<dbReference type="SMART" id="SM00248">
    <property type="entry name" value="ANK"/>
    <property type="match status" value="9"/>
</dbReference>
<comment type="caution">
    <text evidence="3">The sequence shown here is derived from an EMBL/GenBank/DDBJ whole genome shotgun (WGS) entry which is preliminary data.</text>
</comment>
<proteinExistence type="predicted"/>
<protein>
    <recommendedName>
        <fullName evidence="5">Ankyrin repeat domain-containing protein</fullName>
    </recommendedName>
</protein>
<dbReference type="SUPFAM" id="SSF48403">
    <property type="entry name" value="Ankyrin repeat"/>
    <property type="match status" value="1"/>
</dbReference>
<keyword evidence="4" id="KW-1185">Reference proteome</keyword>
<evidence type="ECO:0000313" key="4">
    <source>
        <dbReference type="Proteomes" id="UP000192511"/>
    </source>
</evidence>
<dbReference type="EMBL" id="NBTX02000004">
    <property type="protein sequence ID" value="PNL62606.1"/>
    <property type="molecule type" value="Genomic_DNA"/>
</dbReference>
<dbReference type="PANTHER" id="PTHR24161">
    <property type="entry name" value="ANK_REP_REGION DOMAIN-CONTAINING PROTEIN-RELATED"/>
    <property type="match status" value="1"/>
</dbReference>
<evidence type="ECO:0000313" key="3">
    <source>
        <dbReference type="EMBL" id="PNL62606.1"/>
    </source>
</evidence>
<dbReference type="PROSITE" id="PS50088">
    <property type="entry name" value="ANK_REPEAT"/>
    <property type="match status" value="8"/>
</dbReference>
<evidence type="ECO:0000256" key="1">
    <source>
        <dbReference type="ARBA" id="ARBA00022737"/>
    </source>
</evidence>
<dbReference type="Gene3D" id="1.25.40.20">
    <property type="entry name" value="Ankyrin repeat-containing domain"/>
    <property type="match status" value="2"/>
</dbReference>
<evidence type="ECO:0008006" key="5">
    <source>
        <dbReference type="Google" id="ProtNLM"/>
    </source>
</evidence>